<dbReference type="PANTHER" id="PTHR23267">
    <property type="entry name" value="IMMUNOGLOBULIN LIGHT CHAIN"/>
    <property type="match status" value="1"/>
</dbReference>
<dbReference type="InterPro" id="IPR013783">
    <property type="entry name" value="Ig-like_fold"/>
</dbReference>
<evidence type="ECO:0000313" key="2">
    <source>
        <dbReference type="Ensembl" id="ENSSMRP00000013520.1"/>
    </source>
</evidence>
<dbReference type="InterPro" id="IPR050150">
    <property type="entry name" value="IgV_Light_Chain"/>
</dbReference>
<keyword evidence="3" id="KW-1185">Reference proteome</keyword>
<dbReference type="InterPro" id="IPR036179">
    <property type="entry name" value="Ig-like_dom_sf"/>
</dbReference>
<protein>
    <recommendedName>
        <fullName evidence="1">Ig-like domain-containing protein</fullName>
    </recommendedName>
</protein>
<dbReference type="Ensembl" id="ENSSMRT00000015743.1">
    <property type="protein sequence ID" value="ENSSMRP00000013520.1"/>
    <property type="gene ID" value="ENSSMRG00000010516.1"/>
</dbReference>
<organism evidence="2 3">
    <name type="scientific">Salvator merianae</name>
    <name type="common">Argentine black and white tegu</name>
    <name type="synonym">Tupinambis merianae</name>
    <dbReference type="NCBI Taxonomy" id="96440"/>
    <lineage>
        <taxon>Eukaryota</taxon>
        <taxon>Metazoa</taxon>
        <taxon>Chordata</taxon>
        <taxon>Craniata</taxon>
        <taxon>Vertebrata</taxon>
        <taxon>Euteleostomi</taxon>
        <taxon>Lepidosauria</taxon>
        <taxon>Squamata</taxon>
        <taxon>Bifurcata</taxon>
        <taxon>Unidentata</taxon>
        <taxon>Episquamata</taxon>
        <taxon>Laterata</taxon>
        <taxon>Teiioidea</taxon>
        <taxon>Teiidae</taxon>
        <taxon>Salvator</taxon>
    </lineage>
</organism>
<dbReference type="Pfam" id="PF07686">
    <property type="entry name" value="V-set"/>
    <property type="match status" value="1"/>
</dbReference>
<evidence type="ECO:0000259" key="1">
    <source>
        <dbReference type="PROSITE" id="PS50835"/>
    </source>
</evidence>
<dbReference type="InterPro" id="IPR003599">
    <property type="entry name" value="Ig_sub"/>
</dbReference>
<dbReference type="SMART" id="SM00409">
    <property type="entry name" value="IG"/>
    <property type="match status" value="1"/>
</dbReference>
<evidence type="ECO:0000313" key="3">
    <source>
        <dbReference type="Proteomes" id="UP000694421"/>
    </source>
</evidence>
<dbReference type="SMART" id="SM00406">
    <property type="entry name" value="IGv"/>
    <property type="match status" value="1"/>
</dbReference>
<sequence>MRSKSASLGQTVKLSCSLSSGTVTNYDMSWLQQRDGSRPRFLYRYYTSATPGSGDLSHFSASKENSQNTWYLTISNLQAEDEAVYYCAVWYYPNSVFHSDAALRGTETKILLCSQTRTVSAFLCK</sequence>
<feature type="domain" description="Ig-like" evidence="1">
    <location>
        <begin position="1"/>
        <end position="104"/>
    </location>
</feature>
<accession>A0A8D0BZQ9</accession>
<name>A0A8D0BZQ9_SALMN</name>
<reference evidence="2" key="1">
    <citation type="submission" date="2025-08" db="UniProtKB">
        <authorList>
            <consortium name="Ensembl"/>
        </authorList>
    </citation>
    <scope>IDENTIFICATION</scope>
</reference>
<dbReference type="OMA" id="WYGSESR"/>
<dbReference type="Proteomes" id="UP000694421">
    <property type="component" value="Unplaced"/>
</dbReference>
<dbReference type="PROSITE" id="PS50835">
    <property type="entry name" value="IG_LIKE"/>
    <property type="match status" value="1"/>
</dbReference>
<dbReference type="InterPro" id="IPR007110">
    <property type="entry name" value="Ig-like_dom"/>
</dbReference>
<proteinExistence type="predicted"/>
<dbReference type="SUPFAM" id="SSF48726">
    <property type="entry name" value="Immunoglobulin"/>
    <property type="match status" value="1"/>
</dbReference>
<dbReference type="Gene3D" id="2.60.40.10">
    <property type="entry name" value="Immunoglobulins"/>
    <property type="match status" value="1"/>
</dbReference>
<reference evidence="2" key="2">
    <citation type="submission" date="2025-09" db="UniProtKB">
        <authorList>
            <consortium name="Ensembl"/>
        </authorList>
    </citation>
    <scope>IDENTIFICATION</scope>
</reference>
<dbReference type="GeneTree" id="ENSGT00940000154179"/>
<dbReference type="InterPro" id="IPR013106">
    <property type="entry name" value="Ig_V-set"/>
</dbReference>
<dbReference type="AlphaFoldDB" id="A0A8D0BZQ9"/>